<organism evidence="1 2">
    <name type="scientific">Oidiodendron maius (strain Zn)</name>
    <dbReference type="NCBI Taxonomy" id="913774"/>
    <lineage>
        <taxon>Eukaryota</taxon>
        <taxon>Fungi</taxon>
        <taxon>Dikarya</taxon>
        <taxon>Ascomycota</taxon>
        <taxon>Pezizomycotina</taxon>
        <taxon>Leotiomycetes</taxon>
        <taxon>Leotiomycetes incertae sedis</taxon>
        <taxon>Myxotrichaceae</taxon>
        <taxon>Oidiodendron</taxon>
    </lineage>
</organism>
<dbReference type="EMBL" id="KN832894">
    <property type="protein sequence ID" value="KIM93610.1"/>
    <property type="molecule type" value="Genomic_DNA"/>
</dbReference>
<dbReference type="OrthoDB" id="3481168at2759"/>
<accession>A0A0C3GBS1</accession>
<dbReference type="HOGENOM" id="CLU_025636_0_0_1"/>
<reference evidence="2" key="2">
    <citation type="submission" date="2015-01" db="EMBL/GenBank/DDBJ databases">
        <title>Evolutionary Origins and Diversification of the Mycorrhizal Mutualists.</title>
        <authorList>
            <consortium name="DOE Joint Genome Institute"/>
            <consortium name="Mycorrhizal Genomics Consortium"/>
            <person name="Kohler A."/>
            <person name="Kuo A."/>
            <person name="Nagy L.G."/>
            <person name="Floudas D."/>
            <person name="Copeland A."/>
            <person name="Barry K.W."/>
            <person name="Cichocki N."/>
            <person name="Veneault-Fourrey C."/>
            <person name="LaButti K."/>
            <person name="Lindquist E.A."/>
            <person name="Lipzen A."/>
            <person name="Lundell T."/>
            <person name="Morin E."/>
            <person name="Murat C."/>
            <person name="Riley R."/>
            <person name="Ohm R."/>
            <person name="Sun H."/>
            <person name="Tunlid A."/>
            <person name="Henrissat B."/>
            <person name="Grigoriev I.V."/>
            <person name="Hibbett D.S."/>
            <person name="Martin F."/>
        </authorList>
    </citation>
    <scope>NUCLEOTIDE SEQUENCE [LARGE SCALE GENOMIC DNA]</scope>
    <source>
        <strain evidence="2">Zn</strain>
    </source>
</reference>
<evidence type="ECO:0000313" key="1">
    <source>
        <dbReference type="EMBL" id="KIM93610.1"/>
    </source>
</evidence>
<name>A0A0C3GBS1_OIDMZ</name>
<dbReference type="SUPFAM" id="SSF56281">
    <property type="entry name" value="Metallo-hydrolase/oxidoreductase"/>
    <property type="match status" value="1"/>
</dbReference>
<dbReference type="AlphaFoldDB" id="A0A0C3GBS1"/>
<evidence type="ECO:0008006" key="3">
    <source>
        <dbReference type="Google" id="ProtNLM"/>
    </source>
</evidence>
<reference evidence="1 2" key="1">
    <citation type="submission" date="2014-04" db="EMBL/GenBank/DDBJ databases">
        <authorList>
            <consortium name="DOE Joint Genome Institute"/>
            <person name="Kuo A."/>
            <person name="Martino E."/>
            <person name="Perotto S."/>
            <person name="Kohler A."/>
            <person name="Nagy L.G."/>
            <person name="Floudas D."/>
            <person name="Copeland A."/>
            <person name="Barry K.W."/>
            <person name="Cichocki N."/>
            <person name="Veneault-Fourrey C."/>
            <person name="LaButti K."/>
            <person name="Lindquist E.A."/>
            <person name="Lipzen A."/>
            <person name="Lundell T."/>
            <person name="Morin E."/>
            <person name="Murat C."/>
            <person name="Sun H."/>
            <person name="Tunlid A."/>
            <person name="Henrissat B."/>
            <person name="Grigoriev I.V."/>
            <person name="Hibbett D.S."/>
            <person name="Martin F."/>
            <person name="Nordberg H.P."/>
            <person name="Cantor M.N."/>
            <person name="Hua S.X."/>
        </authorList>
    </citation>
    <scope>NUCLEOTIDE SEQUENCE [LARGE SCALE GENOMIC DNA]</scope>
    <source>
        <strain evidence="1 2">Zn</strain>
    </source>
</reference>
<dbReference type="InterPro" id="IPR036866">
    <property type="entry name" value="RibonucZ/Hydroxyglut_hydro"/>
</dbReference>
<protein>
    <recommendedName>
        <fullName evidence="3">Metallo-beta-lactamase domain-containing protein</fullName>
    </recommendedName>
</protein>
<gene>
    <name evidence="1" type="ORF">OIDMADRAFT_137565</name>
</gene>
<proteinExistence type="predicted"/>
<sequence>MDAQANQLIIQSLDALGGDEALNQLTGVTYHVPNIYRSRTLMESYSALRADTTIAVGGNQNISFSFASPELQQRIDRFFQTSEFWLVNNPTNLPISFSLVVEDGEDGFACYVQGNNYVFDPVTARGGYVDVYDRILDLTVILNPQTHLPYIIRSIEDHYIFGKSYHDLVVYNYTSVSGIQFPRRFKTMYNHDSLLEDFIVTDIDVNPKFAPEFFQGLNASQSPTPKTAPARISGYGHAEIGEYSFNRIWGGEYTGTLANLSATHPDPSLPNIWHLQFLDSPLWQQMVMEFEHGVIVVDAPPHQNQLVIKWVNDALKKPITHFWPTHHHHDHTYAAKEFVEIGAKIITPKVAVPHWSYIPGAQLEIFGNEPFVYKDDTLQARFHWSQEGVHSDDFTYATITKANPRCNDSMVIIEADAWSPGIVGFEFDQAEALDWVRQIVADGVARNGIVWPIHGSPTPLTELFELTGYEYPNYSVCDMMSGPPLC</sequence>
<keyword evidence="2" id="KW-1185">Reference proteome</keyword>
<dbReference type="Gene3D" id="3.60.15.10">
    <property type="entry name" value="Ribonuclease Z/Hydroxyacylglutathione hydrolase-like"/>
    <property type="match status" value="1"/>
</dbReference>
<dbReference type="InParanoid" id="A0A0C3GBS1"/>
<evidence type="ECO:0000313" key="2">
    <source>
        <dbReference type="Proteomes" id="UP000054321"/>
    </source>
</evidence>
<dbReference type="Proteomes" id="UP000054321">
    <property type="component" value="Unassembled WGS sequence"/>
</dbReference>